<dbReference type="InterPro" id="IPR002560">
    <property type="entry name" value="Transposase_DDE"/>
</dbReference>
<dbReference type="RefSeq" id="WP_202917062.1">
    <property type="nucleotide sequence ID" value="NZ_CM002177.1"/>
</dbReference>
<protein>
    <submittedName>
        <fullName evidence="2">Transposase</fullName>
    </submittedName>
</protein>
<reference evidence="2" key="1">
    <citation type="submission" date="2022-09" db="EMBL/GenBank/DDBJ databases">
        <title>The genome sequence of Rhodococcus aetherivorans N1.</title>
        <authorList>
            <person name="Jiang W."/>
        </authorList>
    </citation>
    <scope>NUCLEOTIDE SEQUENCE</scope>
    <source>
        <strain evidence="2">N1</strain>
    </source>
</reference>
<sequence length="156" mass="17693">MVVDDRHRPFAVTWRVYQDVIDAYADHDRRRGRTELTRVIDTIRSGLPDGLDELAQLGRTLHRRRADVLAYFEYRASNGPTEAINGRLEGLRRHALGFRNLLHYRIRSLLHCGNLTHAIDALQVRKSPKCPVLGGLLPQSMCTRCRLDVGGPGRTG</sequence>
<accession>A0AA46PC26</accession>
<dbReference type="AlphaFoldDB" id="A0AA46PC26"/>
<gene>
    <name evidence="2" type="ORF">OCS65_14570</name>
</gene>
<evidence type="ECO:0000259" key="1">
    <source>
        <dbReference type="Pfam" id="PF01610"/>
    </source>
</evidence>
<organism evidence="2 3">
    <name type="scientific">Rhodococcus aetherivorans</name>
    <dbReference type="NCBI Taxonomy" id="191292"/>
    <lineage>
        <taxon>Bacteria</taxon>
        <taxon>Bacillati</taxon>
        <taxon>Actinomycetota</taxon>
        <taxon>Actinomycetes</taxon>
        <taxon>Mycobacteriales</taxon>
        <taxon>Nocardiaceae</taxon>
        <taxon>Rhodococcus</taxon>
    </lineage>
</organism>
<dbReference type="EMBL" id="CP106982">
    <property type="protein sequence ID" value="UYF91767.1"/>
    <property type="molecule type" value="Genomic_DNA"/>
</dbReference>
<dbReference type="Pfam" id="PF01610">
    <property type="entry name" value="DDE_Tnp_ISL3"/>
    <property type="match status" value="1"/>
</dbReference>
<name>A0AA46PC26_9NOCA</name>
<evidence type="ECO:0000313" key="2">
    <source>
        <dbReference type="EMBL" id="UYF91767.1"/>
    </source>
</evidence>
<feature type="domain" description="Transposase IS204/IS1001/IS1096/IS1165 DDE" evidence="1">
    <location>
        <begin position="6"/>
        <end position="107"/>
    </location>
</feature>
<proteinExistence type="predicted"/>
<dbReference type="Proteomes" id="UP001163947">
    <property type="component" value="Chromosome"/>
</dbReference>
<evidence type="ECO:0000313" key="3">
    <source>
        <dbReference type="Proteomes" id="UP001163947"/>
    </source>
</evidence>
<dbReference type="GeneID" id="83621665"/>